<dbReference type="PROSITE" id="PS00195">
    <property type="entry name" value="GLUTAREDOXIN_1"/>
    <property type="match status" value="1"/>
</dbReference>
<dbReference type="Pfam" id="PF00462">
    <property type="entry name" value="Glutaredoxin"/>
    <property type="match status" value="1"/>
</dbReference>
<accession>A0A4P9Y1U4</accession>
<keyword evidence="4" id="KW-0676">Redox-active center</keyword>
<dbReference type="InterPro" id="IPR014025">
    <property type="entry name" value="Glutaredoxin_subgr"/>
</dbReference>
<name>A0A4P9Y1U4_9FUNG</name>
<evidence type="ECO:0000256" key="3">
    <source>
        <dbReference type="ARBA" id="ARBA00023157"/>
    </source>
</evidence>
<dbReference type="FunFam" id="3.40.30.10:FF:000093">
    <property type="entry name" value="Glutaredoxin 2"/>
    <property type="match status" value="1"/>
</dbReference>
<sequence>MSDVKSLVQSYIKDNTIMVFSKSYCPYCRRVKDLFTKLGLTYKVIELDQVDQGSDIQNYLAELTKQRTVPNVFVKGKHIGGCTETMEANKSGYLTTLLNN</sequence>
<dbReference type="GO" id="GO:0034599">
    <property type="term" value="P:cellular response to oxidative stress"/>
    <property type="evidence" value="ECO:0007669"/>
    <property type="project" value="TreeGrafter"/>
</dbReference>
<keyword evidence="7" id="KW-1185">Reference proteome</keyword>
<dbReference type="Gene3D" id="3.40.30.10">
    <property type="entry name" value="Glutaredoxin"/>
    <property type="match status" value="1"/>
</dbReference>
<keyword evidence="3" id="KW-1015">Disulfide bond</keyword>
<dbReference type="AlphaFoldDB" id="A0A4P9Y1U4"/>
<evidence type="ECO:0000259" key="5">
    <source>
        <dbReference type="Pfam" id="PF00462"/>
    </source>
</evidence>
<gene>
    <name evidence="6" type="ORF">BJ684DRAFT_10967</name>
</gene>
<dbReference type="EMBL" id="KZ988199">
    <property type="protein sequence ID" value="RKP12808.1"/>
    <property type="molecule type" value="Genomic_DNA"/>
</dbReference>
<dbReference type="PANTHER" id="PTHR45694">
    <property type="entry name" value="GLUTAREDOXIN 2"/>
    <property type="match status" value="1"/>
</dbReference>
<evidence type="ECO:0000256" key="2">
    <source>
        <dbReference type="ARBA" id="ARBA00022982"/>
    </source>
</evidence>
<keyword evidence="1" id="KW-0813">Transport</keyword>
<dbReference type="Proteomes" id="UP000267251">
    <property type="component" value="Unassembled WGS sequence"/>
</dbReference>
<dbReference type="PROSITE" id="PS51354">
    <property type="entry name" value="GLUTAREDOXIN_2"/>
    <property type="match status" value="1"/>
</dbReference>
<dbReference type="GO" id="GO:0005801">
    <property type="term" value="C:cis-Golgi network"/>
    <property type="evidence" value="ECO:0007669"/>
    <property type="project" value="UniProtKB-ARBA"/>
</dbReference>
<dbReference type="CDD" id="cd03419">
    <property type="entry name" value="GRX_GRXh_1_2_like"/>
    <property type="match status" value="1"/>
</dbReference>
<reference evidence="7" key="1">
    <citation type="journal article" date="2018" name="Nat. Microbiol.">
        <title>Leveraging single-cell genomics to expand the fungal tree of life.</title>
        <authorList>
            <person name="Ahrendt S.R."/>
            <person name="Quandt C.A."/>
            <person name="Ciobanu D."/>
            <person name="Clum A."/>
            <person name="Salamov A."/>
            <person name="Andreopoulos B."/>
            <person name="Cheng J.F."/>
            <person name="Woyke T."/>
            <person name="Pelin A."/>
            <person name="Henrissat B."/>
            <person name="Reynolds N.K."/>
            <person name="Benny G.L."/>
            <person name="Smith M.E."/>
            <person name="James T.Y."/>
            <person name="Grigoriev I.V."/>
        </authorList>
    </citation>
    <scope>NUCLEOTIDE SEQUENCE [LARGE SCALE GENOMIC DNA]</scope>
</reference>
<keyword evidence="2" id="KW-0249">Electron transport</keyword>
<protein>
    <submittedName>
        <fullName evidence="6">Putative glutaredoxin Grx1</fullName>
    </submittedName>
</protein>
<dbReference type="InterPro" id="IPR036249">
    <property type="entry name" value="Thioredoxin-like_sf"/>
</dbReference>
<proteinExistence type="predicted"/>
<dbReference type="PRINTS" id="PR00160">
    <property type="entry name" value="GLUTAREDOXIN"/>
</dbReference>
<dbReference type="OrthoDB" id="418495at2759"/>
<dbReference type="PANTHER" id="PTHR45694:SF18">
    <property type="entry name" value="GLUTAREDOXIN-1-RELATED"/>
    <property type="match status" value="1"/>
</dbReference>
<feature type="domain" description="Glutaredoxin" evidence="5">
    <location>
        <begin position="17"/>
        <end position="79"/>
    </location>
</feature>
<evidence type="ECO:0000256" key="4">
    <source>
        <dbReference type="ARBA" id="ARBA00023284"/>
    </source>
</evidence>
<evidence type="ECO:0000313" key="7">
    <source>
        <dbReference type="Proteomes" id="UP000267251"/>
    </source>
</evidence>
<dbReference type="GO" id="GO:0005796">
    <property type="term" value="C:Golgi lumen"/>
    <property type="evidence" value="ECO:0007669"/>
    <property type="project" value="UniProtKB-ARBA"/>
</dbReference>
<evidence type="ECO:0000256" key="1">
    <source>
        <dbReference type="ARBA" id="ARBA00022448"/>
    </source>
</evidence>
<dbReference type="InterPro" id="IPR002109">
    <property type="entry name" value="Glutaredoxin"/>
</dbReference>
<dbReference type="InterPro" id="IPR011767">
    <property type="entry name" value="GLR_AS"/>
</dbReference>
<evidence type="ECO:0000313" key="6">
    <source>
        <dbReference type="EMBL" id="RKP12808.1"/>
    </source>
</evidence>
<dbReference type="NCBIfam" id="TIGR02180">
    <property type="entry name" value="GRX_euk"/>
    <property type="match status" value="1"/>
</dbReference>
<organism evidence="6 7">
    <name type="scientific">Piptocephalis cylindrospora</name>
    <dbReference type="NCBI Taxonomy" id="1907219"/>
    <lineage>
        <taxon>Eukaryota</taxon>
        <taxon>Fungi</taxon>
        <taxon>Fungi incertae sedis</taxon>
        <taxon>Zoopagomycota</taxon>
        <taxon>Zoopagomycotina</taxon>
        <taxon>Zoopagomycetes</taxon>
        <taxon>Zoopagales</taxon>
        <taxon>Piptocephalidaceae</taxon>
        <taxon>Piptocephalis</taxon>
    </lineage>
</organism>
<dbReference type="SUPFAM" id="SSF52833">
    <property type="entry name" value="Thioredoxin-like"/>
    <property type="match status" value="1"/>
</dbReference>
<dbReference type="InterPro" id="IPR011899">
    <property type="entry name" value="Glutaredoxin_euk/vir"/>
</dbReference>
<dbReference type="GO" id="GO:0004362">
    <property type="term" value="F:glutathione-disulfide reductase (NADPH) activity"/>
    <property type="evidence" value="ECO:0007669"/>
    <property type="project" value="UniProtKB-ARBA"/>
</dbReference>